<sequence>MTHAIIKARRGRAVWLKLHLLLALGAGFLFALLGLTGSLSIYREDIDELLNPRLVIDHPEGAHQSLDKIIAAVRSAHPDRHGAWTLEMPRSPHGMITAWFEKPRETYFEWYAPLMVSVNPYTAEVAASRFWGSTFTTWFLDLHSHLLLGLTGRKTVGALGLLLMLSAGSGLYLWWPGIKGLRKALTIRRQSGLLRFATDLHRITGFLSAAAILTLAGTGVLLSYPALVETLTGEAGMGHGEANGAIVSTAVPNDHPVGLEGAEFIARAPFPNAELRRISTPVGDSGVFEIHFRQDGEINQRHPFTTVWVDRWSGHILEVRDPARFTAGQTAAAWLWPLHSGEALGASGRLLWFLAGQALFFLYLSGLFRWLCRRGVLRDRAVDFTPVKKAGYRILALAWRLGLALGRRAAESGRKALPQAVAWWQKLSR</sequence>
<dbReference type="RefSeq" id="WP_005371015.1">
    <property type="nucleotide sequence ID" value="NZ_CM001475.1"/>
</dbReference>
<dbReference type="Proteomes" id="UP000005090">
    <property type="component" value="Chromosome"/>
</dbReference>
<feature type="transmembrane region" description="Helical" evidence="1">
    <location>
        <begin position="156"/>
        <end position="175"/>
    </location>
</feature>
<dbReference type="EMBL" id="CM001475">
    <property type="protein sequence ID" value="EIC29283.1"/>
    <property type="molecule type" value="Genomic_DNA"/>
</dbReference>
<accession>H8GKW1</accession>
<name>H8GKW1_METAL</name>
<proteinExistence type="predicted"/>
<gene>
    <name evidence="2" type="ORF">Metal_1499</name>
</gene>
<evidence type="ECO:0000313" key="2">
    <source>
        <dbReference type="EMBL" id="EIC29283.1"/>
    </source>
</evidence>
<keyword evidence="3" id="KW-1185">Reference proteome</keyword>
<evidence type="ECO:0000313" key="3">
    <source>
        <dbReference type="Proteomes" id="UP000005090"/>
    </source>
</evidence>
<dbReference type="HOGENOM" id="CLU_031962_4_2_6"/>
<dbReference type="STRING" id="686340.Metal_1499"/>
<dbReference type="eggNOG" id="COG3182">
    <property type="taxonomic scope" value="Bacteria"/>
</dbReference>
<dbReference type="PANTHER" id="PTHR34219">
    <property type="entry name" value="IRON-REGULATED INNER MEMBRANE PROTEIN-RELATED"/>
    <property type="match status" value="1"/>
</dbReference>
<keyword evidence="1" id="KW-0472">Membrane</keyword>
<organism evidence="2 3">
    <name type="scientific">Methylomicrobium album BG8</name>
    <dbReference type="NCBI Taxonomy" id="686340"/>
    <lineage>
        <taxon>Bacteria</taxon>
        <taxon>Pseudomonadati</taxon>
        <taxon>Pseudomonadota</taxon>
        <taxon>Gammaproteobacteria</taxon>
        <taxon>Methylococcales</taxon>
        <taxon>Methylococcaceae</taxon>
        <taxon>Methylomicrobium</taxon>
    </lineage>
</organism>
<feature type="transmembrane region" description="Helical" evidence="1">
    <location>
        <begin position="350"/>
        <end position="371"/>
    </location>
</feature>
<reference evidence="2 3" key="1">
    <citation type="journal article" date="2013" name="Genome Announc.">
        <title>Genome Sequence of the Obligate Gammaproteobacterial Methanotroph Methylomicrobium album Strain BG8.</title>
        <authorList>
            <person name="Kits K.D."/>
            <person name="Kalyuzhnaya M.G."/>
            <person name="Klotz M.G."/>
            <person name="Jetten M.S."/>
            <person name="Op den Camp H.J."/>
            <person name="Vuilleumier S."/>
            <person name="Bringel F."/>
            <person name="Dispirito A.A."/>
            <person name="Murrell J.C."/>
            <person name="Bruce D."/>
            <person name="Cheng J.F."/>
            <person name="Copeland A."/>
            <person name="Goodwin L."/>
            <person name="Hauser L."/>
            <person name="Lajus A."/>
            <person name="Land M.L."/>
            <person name="Lapidus A."/>
            <person name="Lucas S."/>
            <person name="Medigue C."/>
            <person name="Pitluck S."/>
            <person name="Woyke T."/>
            <person name="Zeytun A."/>
            <person name="Stein L.Y."/>
        </authorList>
    </citation>
    <scope>NUCLEOTIDE SEQUENCE [LARGE SCALE GENOMIC DNA]</scope>
    <source>
        <strain evidence="2 3">BG8</strain>
    </source>
</reference>
<feature type="transmembrane region" description="Helical" evidence="1">
    <location>
        <begin position="20"/>
        <end position="42"/>
    </location>
</feature>
<dbReference type="AlphaFoldDB" id="H8GKW1"/>
<keyword evidence="1" id="KW-0812">Transmembrane</keyword>
<protein>
    <submittedName>
        <fullName evidence="2">Putative iron-regulated membrane protein</fullName>
    </submittedName>
</protein>
<dbReference type="InterPro" id="IPR005625">
    <property type="entry name" value="PepSY-ass_TM"/>
</dbReference>
<dbReference type="Pfam" id="PF03929">
    <property type="entry name" value="PepSY_TM"/>
    <property type="match status" value="1"/>
</dbReference>
<feature type="transmembrane region" description="Helical" evidence="1">
    <location>
        <begin position="203"/>
        <end position="227"/>
    </location>
</feature>
<evidence type="ECO:0000256" key="1">
    <source>
        <dbReference type="SAM" id="Phobius"/>
    </source>
</evidence>
<keyword evidence="1" id="KW-1133">Transmembrane helix</keyword>